<dbReference type="GO" id="GO:0016491">
    <property type="term" value="F:oxidoreductase activity"/>
    <property type="evidence" value="ECO:0007669"/>
    <property type="project" value="InterPro"/>
</dbReference>
<gene>
    <name evidence="1" type="ORF">BA062_08695</name>
</gene>
<dbReference type="EMBL" id="MASU01000005">
    <property type="protein sequence ID" value="PXY35574.1"/>
    <property type="molecule type" value="Genomic_DNA"/>
</dbReference>
<evidence type="ECO:0000313" key="1">
    <source>
        <dbReference type="EMBL" id="PXY35574.1"/>
    </source>
</evidence>
<dbReference type="Proteomes" id="UP000247892">
    <property type="component" value="Unassembled WGS sequence"/>
</dbReference>
<proteinExistence type="predicted"/>
<accession>A0A318LQB3</accession>
<sequence length="246" mass="26533">MTTGPLLTRPALHAWSAQERDVLVRAAMNSYPCGVGRPWSLEVRGDRAELSERFGASSWHPEGVGRDRVIACGAALAGVVVAARMLGWQPETVLLGDPARPALVAGVTARGRHRPTGTDARRFRAIFDRTRHRHPVDPADLPEEPLAEVVRTGTMPGVQLVPLPSFTPAHRKQTVEAGLLVVTTSDGRRDQVLAGAAMQEASLAARALGLTAAPQISPFQFREFRQRLVRSCGLGGSPQLLLRLGR</sequence>
<evidence type="ECO:0000313" key="2">
    <source>
        <dbReference type="Proteomes" id="UP000247892"/>
    </source>
</evidence>
<dbReference type="InterPro" id="IPR000415">
    <property type="entry name" value="Nitroreductase-like"/>
</dbReference>
<dbReference type="Gene3D" id="3.40.109.10">
    <property type="entry name" value="NADH Oxidase"/>
    <property type="match status" value="1"/>
</dbReference>
<keyword evidence="2" id="KW-1185">Reference proteome</keyword>
<dbReference type="RefSeq" id="WP_168213908.1">
    <property type="nucleotide sequence ID" value="NZ_JBHVKT010000014.1"/>
</dbReference>
<name>A0A318LQB3_9PSEU</name>
<comment type="caution">
    <text evidence="1">The sequence shown here is derived from an EMBL/GenBank/DDBJ whole genome shotgun (WGS) entry which is preliminary data.</text>
</comment>
<protein>
    <recommendedName>
        <fullName evidence="3">Nitroreductase</fullName>
    </recommendedName>
</protein>
<reference evidence="1 2" key="1">
    <citation type="submission" date="2016-07" db="EMBL/GenBank/DDBJ databases">
        <title>Draft genome sequence of Prauserella sp. YIM 121212, isolated from alkaline soil.</title>
        <authorList>
            <person name="Ruckert C."/>
            <person name="Albersmeier A."/>
            <person name="Jiang C.-L."/>
            <person name="Jiang Y."/>
            <person name="Kalinowski J."/>
            <person name="Schneider O."/>
            <person name="Winkler A."/>
            <person name="Zotchev S.B."/>
        </authorList>
    </citation>
    <scope>NUCLEOTIDE SEQUENCE [LARGE SCALE GENOMIC DNA]</scope>
    <source>
        <strain evidence="1 2">YIM 121212</strain>
    </source>
</reference>
<organism evidence="1 2">
    <name type="scientific">Prauserella flavalba</name>
    <dbReference type="NCBI Taxonomy" id="1477506"/>
    <lineage>
        <taxon>Bacteria</taxon>
        <taxon>Bacillati</taxon>
        <taxon>Actinomycetota</taxon>
        <taxon>Actinomycetes</taxon>
        <taxon>Pseudonocardiales</taxon>
        <taxon>Pseudonocardiaceae</taxon>
        <taxon>Prauserella</taxon>
    </lineage>
</organism>
<evidence type="ECO:0008006" key="3">
    <source>
        <dbReference type="Google" id="ProtNLM"/>
    </source>
</evidence>
<dbReference type="AlphaFoldDB" id="A0A318LQB3"/>